<keyword evidence="4" id="KW-1185">Reference proteome</keyword>
<keyword evidence="2" id="KW-0732">Signal</keyword>
<proteinExistence type="inferred from homology"/>
<keyword evidence="3" id="KW-0675">Receptor</keyword>
<gene>
    <name evidence="3" type="ORF">FHW18_001751</name>
</gene>
<evidence type="ECO:0000256" key="1">
    <source>
        <dbReference type="ARBA" id="ARBA00006987"/>
    </source>
</evidence>
<dbReference type="EMBL" id="JACBYR010000001">
    <property type="protein sequence ID" value="NYE82480.1"/>
    <property type="molecule type" value="Genomic_DNA"/>
</dbReference>
<accession>A0A7Y9ITB7</accession>
<dbReference type="Pfam" id="PF03401">
    <property type="entry name" value="TctC"/>
    <property type="match status" value="1"/>
</dbReference>
<dbReference type="PIRSF" id="PIRSF017082">
    <property type="entry name" value="YflP"/>
    <property type="match status" value="1"/>
</dbReference>
<dbReference type="SUPFAM" id="SSF53850">
    <property type="entry name" value="Periplasmic binding protein-like II"/>
    <property type="match status" value="1"/>
</dbReference>
<comment type="caution">
    <text evidence="3">The sequence shown here is derived from an EMBL/GenBank/DDBJ whole genome shotgun (WGS) entry which is preliminary data.</text>
</comment>
<evidence type="ECO:0000313" key="3">
    <source>
        <dbReference type="EMBL" id="NYE82480.1"/>
    </source>
</evidence>
<evidence type="ECO:0000313" key="4">
    <source>
        <dbReference type="Proteomes" id="UP000542125"/>
    </source>
</evidence>
<dbReference type="Gene3D" id="3.40.190.10">
    <property type="entry name" value="Periplasmic binding protein-like II"/>
    <property type="match status" value="1"/>
</dbReference>
<dbReference type="PANTHER" id="PTHR42928">
    <property type="entry name" value="TRICARBOXYLATE-BINDING PROTEIN"/>
    <property type="match status" value="1"/>
</dbReference>
<feature type="signal peptide" evidence="2">
    <location>
        <begin position="1"/>
        <end position="23"/>
    </location>
</feature>
<protein>
    <submittedName>
        <fullName evidence="3">Tripartite-type tricarboxylate transporter receptor subunit TctC</fullName>
    </submittedName>
</protein>
<dbReference type="Gene3D" id="3.40.190.150">
    <property type="entry name" value="Bordetella uptake gene, domain 1"/>
    <property type="match status" value="1"/>
</dbReference>
<dbReference type="PANTHER" id="PTHR42928:SF5">
    <property type="entry name" value="BLR1237 PROTEIN"/>
    <property type="match status" value="1"/>
</dbReference>
<organism evidence="3 4">
    <name type="scientific">Pigmentiphaga litoralis</name>
    <dbReference type="NCBI Taxonomy" id="516702"/>
    <lineage>
        <taxon>Bacteria</taxon>
        <taxon>Pseudomonadati</taxon>
        <taxon>Pseudomonadota</taxon>
        <taxon>Betaproteobacteria</taxon>
        <taxon>Burkholderiales</taxon>
        <taxon>Alcaligenaceae</taxon>
        <taxon>Pigmentiphaga</taxon>
    </lineage>
</organism>
<comment type="similarity">
    <text evidence="1">Belongs to the UPF0065 (bug) family.</text>
</comment>
<sequence>MKRNVLKVSTVCVLAALAFPTWAQSPAAAWPTQTVRLVVAYPAGGGVDVFARATAQSLAAIWKKPVVVENRPGANTLIGAEAVARATDGHTLLITTDSTHTVNPHLYSKLPYDATKDFVPITMMVSFDQMLVATPKLPANNLAELIKLAKAEPNKYSYASFGSGSQPHLATEMLKRKAGIEILHVPYRGLPQALNAVMSGEIALTWSGIASIQQQLDTNLLKPIAQAGNHRLPEYPNVPTFAELGYPEVDANVWVGLFAPAAMPAAVAAKIHEDVKTVLNTPDFKASHVTARGFEVRALGGKAFSDAIAAQLTSRAELVRLSGAKVE</sequence>
<feature type="chain" id="PRO_5031299503" evidence="2">
    <location>
        <begin position="24"/>
        <end position="327"/>
    </location>
</feature>
<dbReference type="InterPro" id="IPR005064">
    <property type="entry name" value="BUG"/>
</dbReference>
<dbReference type="InterPro" id="IPR042100">
    <property type="entry name" value="Bug_dom1"/>
</dbReference>
<name>A0A7Y9ITB7_9BURK</name>
<dbReference type="RefSeq" id="WP_179585409.1">
    <property type="nucleotide sequence ID" value="NZ_JACBYR010000001.1"/>
</dbReference>
<dbReference type="Proteomes" id="UP000542125">
    <property type="component" value="Unassembled WGS sequence"/>
</dbReference>
<reference evidence="3 4" key="1">
    <citation type="submission" date="2020-07" db="EMBL/GenBank/DDBJ databases">
        <title>Genomic Encyclopedia of Type Strains, Phase IV (KMG-V): Genome sequencing to study the core and pangenomes of soil and plant-associated prokaryotes.</title>
        <authorList>
            <person name="Whitman W."/>
        </authorList>
    </citation>
    <scope>NUCLEOTIDE SEQUENCE [LARGE SCALE GENOMIC DNA]</scope>
    <source>
        <strain evidence="3 4">SAS40</strain>
    </source>
</reference>
<evidence type="ECO:0000256" key="2">
    <source>
        <dbReference type="SAM" id="SignalP"/>
    </source>
</evidence>
<dbReference type="AlphaFoldDB" id="A0A7Y9ITB7"/>